<dbReference type="Pfam" id="PF00535">
    <property type="entry name" value="Glycos_transf_2"/>
    <property type="match status" value="1"/>
</dbReference>
<protein>
    <recommendedName>
        <fullName evidence="1">Glycosyltransferase 2-like domain-containing protein</fullName>
    </recommendedName>
</protein>
<dbReference type="AlphaFoldDB" id="A0A0F9XRE8"/>
<dbReference type="CDD" id="cd04179">
    <property type="entry name" value="DPM_DPG-synthase_like"/>
    <property type="match status" value="1"/>
</dbReference>
<dbReference type="PANTHER" id="PTHR10859">
    <property type="entry name" value="GLYCOSYL TRANSFERASE"/>
    <property type="match status" value="1"/>
</dbReference>
<comment type="caution">
    <text evidence="2">The sequence shown here is derived from an EMBL/GenBank/DDBJ whole genome shotgun (WGS) entry which is preliminary data.</text>
</comment>
<feature type="domain" description="Glycosyltransferase 2-like" evidence="1">
    <location>
        <begin position="7"/>
        <end position="157"/>
    </location>
</feature>
<accession>A0A0F9XRE8</accession>
<dbReference type="Gene3D" id="3.90.550.10">
    <property type="entry name" value="Spore Coat Polysaccharide Biosynthesis Protein SpsA, Chain A"/>
    <property type="match status" value="1"/>
</dbReference>
<dbReference type="InterPro" id="IPR029044">
    <property type="entry name" value="Nucleotide-diphossugar_trans"/>
</dbReference>
<evidence type="ECO:0000259" key="1">
    <source>
        <dbReference type="Pfam" id="PF00535"/>
    </source>
</evidence>
<dbReference type="EMBL" id="LAZR01000032">
    <property type="protein sequence ID" value="KKO02082.1"/>
    <property type="molecule type" value="Genomic_DNA"/>
</dbReference>
<organism evidence="2">
    <name type="scientific">marine sediment metagenome</name>
    <dbReference type="NCBI Taxonomy" id="412755"/>
    <lineage>
        <taxon>unclassified sequences</taxon>
        <taxon>metagenomes</taxon>
        <taxon>ecological metagenomes</taxon>
    </lineage>
</organism>
<sequence length="252" mass="28193">MADVRTCILIPVYNHPDSIANVCAWVAHLNLPILLVDDGSDVRCARALDELAAQGHQLLRLAHNQGKGAAVRAGLAHAEQLGFTHALQIDADGQHAVADLPAFLAMPEQAPQALVIGYPRYDTSVSRIRFYGRYATHIWVWINTLSLDICDSMCGARLYPLREVNALLHRHACGDRMAFDTEILVRWHWSGGAFRNLPVRVHYPTDGVSHFRLLRDNLQISGMHARLFFGMLLRLPRLLTGRLRRQTVEVAG</sequence>
<dbReference type="SUPFAM" id="SSF53448">
    <property type="entry name" value="Nucleotide-diphospho-sugar transferases"/>
    <property type="match status" value="1"/>
</dbReference>
<reference evidence="2" key="1">
    <citation type="journal article" date="2015" name="Nature">
        <title>Complex archaea that bridge the gap between prokaryotes and eukaryotes.</title>
        <authorList>
            <person name="Spang A."/>
            <person name="Saw J.H."/>
            <person name="Jorgensen S.L."/>
            <person name="Zaremba-Niedzwiedzka K."/>
            <person name="Martijn J."/>
            <person name="Lind A.E."/>
            <person name="van Eijk R."/>
            <person name="Schleper C."/>
            <person name="Guy L."/>
            <person name="Ettema T.J."/>
        </authorList>
    </citation>
    <scope>NUCLEOTIDE SEQUENCE</scope>
</reference>
<dbReference type="InterPro" id="IPR001173">
    <property type="entry name" value="Glyco_trans_2-like"/>
</dbReference>
<name>A0A0F9XRE8_9ZZZZ</name>
<gene>
    <name evidence="2" type="ORF">LCGC14_0109440</name>
</gene>
<dbReference type="PANTHER" id="PTHR10859:SF91">
    <property type="entry name" value="DOLICHYL-PHOSPHATE BETA-GLUCOSYLTRANSFERASE"/>
    <property type="match status" value="1"/>
</dbReference>
<proteinExistence type="predicted"/>
<evidence type="ECO:0000313" key="2">
    <source>
        <dbReference type="EMBL" id="KKO02082.1"/>
    </source>
</evidence>
<dbReference type="GO" id="GO:0006487">
    <property type="term" value="P:protein N-linked glycosylation"/>
    <property type="evidence" value="ECO:0007669"/>
    <property type="project" value="TreeGrafter"/>
</dbReference>